<protein>
    <recommendedName>
        <fullName evidence="2">DUF4253 domain-containing protein</fullName>
    </recommendedName>
</protein>
<accession>A0ABQ4I206</accession>
<evidence type="ECO:0000313" key="4">
    <source>
        <dbReference type="Proteomes" id="UP000647017"/>
    </source>
</evidence>
<dbReference type="EMBL" id="BOOZ01000040">
    <property type="protein sequence ID" value="GIJ11917.1"/>
    <property type="molecule type" value="Genomic_DNA"/>
</dbReference>
<evidence type="ECO:0000256" key="1">
    <source>
        <dbReference type="SAM" id="MobiDB-lite"/>
    </source>
</evidence>
<dbReference type="RefSeq" id="WP_204012735.1">
    <property type="nucleotide sequence ID" value="NZ_BOOZ01000040.1"/>
</dbReference>
<dbReference type="Pfam" id="PF14062">
    <property type="entry name" value="DUF4253"/>
    <property type="match status" value="1"/>
</dbReference>
<dbReference type="InterPro" id="IPR025349">
    <property type="entry name" value="DUF4253"/>
</dbReference>
<comment type="caution">
    <text evidence="3">The sequence shown here is derived from an EMBL/GenBank/DDBJ whole genome shotgun (WGS) entry which is preliminary data.</text>
</comment>
<feature type="region of interest" description="Disordered" evidence="1">
    <location>
        <begin position="105"/>
        <end position="136"/>
    </location>
</feature>
<name>A0ABQ4I206_9ACTN</name>
<gene>
    <name evidence="3" type="ORF">Van01_51310</name>
</gene>
<dbReference type="Proteomes" id="UP000647017">
    <property type="component" value="Unassembled WGS sequence"/>
</dbReference>
<keyword evidence="4" id="KW-1185">Reference proteome</keyword>
<reference evidence="3 4" key="1">
    <citation type="submission" date="2021-01" db="EMBL/GenBank/DDBJ databases">
        <title>Whole genome shotgun sequence of Verrucosispora andamanensis NBRC 109075.</title>
        <authorList>
            <person name="Komaki H."/>
            <person name="Tamura T."/>
        </authorList>
    </citation>
    <scope>NUCLEOTIDE SEQUENCE [LARGE SCALE GENOMIC DNA]</scope>
    <source>
        <strain evidence="3 4">NBRC 109075</strain>
    </source>
</reference>
<organism evidence="3 4">
    <name type="scientific">Micromonospora andamanensis</name>
    <dbReference type="NCBI Taxonomy" id="1287068"/>
    <lineage>
        <taxon>Bacteria</taxon>
        <taxon>Bacillati</taxon>
        <taxon>Actinomycetota</taxon>
        <taxon>Actinomycetes</taxon>
        <taxon>Micromonosporales</taxon>
        <taxon>Micromonosporaceae</taxon>
        <taxon>Micromonospora</taxon>
    </lineage>
</organism>
<evidence type="ECO:0000313" key="3">
    <source>
        <dbReference type="EMBL" id="GIJ11917.1"/>
    </source>
</evidence>
<proteinExistence type="predicted"/>
<feature type="domain" description="DUF4253" evidence="2">
    <location>
        <begin position="154"/>
        <end position="262"/>
    </location>
</feature>
<evidence type="ECO:0000259" key="2">
    <source>
        <dbReference type="Pfam" id="PF14062"/>
    </source>
</evidence>
<sequence length="262" mass="28260">MTELPRLVAALPPDLLPPGRLVAPFEQLDTPAYWLSDGPAAAETWSMLYARRSETGLYPLLLTGTGRDATRPWADGEVWPAHNSAPGAHDPAALLAEWWARHAPDDDSDTRTAPYGRVWPGRAGSPTDHPHGTVGDPDAEATSLARQLVDDTKRLGLVAASRGADTLATTGWAGPANHTGDSGEIAAVVRSWEDRFDVRVVEVGFDTLYLSVAAPPTTHEHALHVAAEHFAFCPDIILQGVGSLQAYAKHLVGARTWAFWWD</sequence>